<keyword evidence="1" id="KW-0472">Membrane</keyword>
<protein>
    <submittedName>
        <fullName evidence="2">Plasma membrane ATPase</fullName>
    </submittedName>
</protein>
<name>A0AAN7I1A1_9FUNG</name>
<comment type="caution">
    <text evidence="2">The sequence shown here is derived from an EMBL/GenBank/DDBJ whole genome shotgun (WGS) entry which is preliminary data.</text>
</comment>
<keyword evidence="1" id="KW-1133">Transmembrane helix</keyword>
<dbReference type="EMBL" id="JASEJX010000013">
    <property type="protein sequence ID" value="KAK4517343.1"/>
    <property type="molecule type" value="Genomic_DNA"/>
</dbReference>
<dbReference type="Proteomes" id="UP001304243">
    <property type="component" value="Unassembled WGS sequence"/>
</dbReference>
<reference evidence="2 3" key="1">
    <citation type="submission" date="2022-11" db="EMBL/GenBank/DDBJ databases">
        <title>Mucor velutinosus strain NIH1002 WGS.</title>
        <authorList>
            <person name="Subramanian P."/>
            <person name="Mullikin J.C."/>
            <person name="Segre J.A."/>
            <person name="Zelazny A.M."/>
        </authorList>
    </citation>
    <scope>NUCLEOTIDE SEQUENCE [LARGE SCALE GENOMIC DNA]</scope>
    <source>
        <strain evidence="2 3">NIH1002</strain>
    </source>
</reference>
<proteinExistence type="predicted"/>
<sequence>MSHLQSDTSGGHLPVHAFYIPPQAAHVALATSSTAHKVTMNTKQKLVFATPTATRSFRVIQTASMIPTHVQHSKGYSSFASTSSSMPYPSIAMLPPSINPPPYDSSFDNDKSASISDNGNNAPWLAPLLGVSGAMGVIIVAIIFFVRRRRYKLSSRSVVPNGHRNPRYPKPITANKHSSWASLSTINTCAGVGAGTATTMSGEEKTSVHMLQPPPAYSMTTTGKTPVRQKRLTADTLVDKPSLSMLKLQYSPQLAFSPSLVAGEFQQQLNHPPLPNTGALSPSNTLIDNAGVLSNEKNQNYYTCDTQQQRIKIEMYDPQVNLNDAGMDGEEDDEDGFGTPYNKSYPNLQEEKVNAAASEGDKHVTAAGATAATEHQVINMSNTSKQW</sequence>
<organism evidence="2 3">
    <name type="scientific">Mucor velutinosus</name>
    <dbReference type="NCBI Taxonomy" id="708070"/>
    <lineage>
        <taxon>Eukaryota</taxon>
        <taxon>Fungi</taxon>
        <taxon>Fungi incertae sedis</taxon>
        <taxon>Mucoromycota</taxon>
        <taxon>Mucoromycotina</taxon>
        <taxon>Mucoromycetes</taxon>
        <taxon>Mucorales</taxon>
        <taxon>Mucorineae</taxon>
        <taxon>Mucoraceae</taxon>
        <taxon>Mucor</taxon>
    </lineage>
</organism>
<dbReference type="AlphaFoldDB" id="A0AAN7I1A1"/>
<keyword evidence="1" id="KW-0812">Transmembrane</keyword>
<keyword evidence="3" id="KW-1185">Reference proteome</keyword>
<evidence type="ECO:0000313" key="3">
    <source>
        <dbReference type="Proteomes" id="UP001304243"/>
    </source>
</evidence>
<gene>
    <name evidence="2" type="ORF">ATC70_000678</name>
</gene>
<feature type="transmembrane region" description="Helical" evidence="1">
    <location>
        <begin position="124"/>
        <end position="146"/>
    </location>
</feature>
<evidence type="ECO:0000313" key="2">
    <source>
        <dbReference type="EMBL" id="KAK4517343.1"/>
    </source>
</evidence>
<evidence type="ECO:0000256" key="1">
    <source>
        <dbReference type="SAM" id="Phobius"/>
    </source>
</evidence>
<dbReference type="RefSeq" id="XP_064684009.1">
    <property type="nucleotide sequence ID" value="XM_064820089.1"/>
</dbReference>
<accession>A0AAN7I1A1</accession>
<dbReference type="GeneID" id="89944380"/>